<reference evidence="2 3" key="1">
    <citation type="submission" date="2019-07" db="EMBL/GenBank/DDBJ databases">
        <authorList>
            <person name="Kim J."/>
        </authorList>
    </citation>
    <scope>NUCLEOTIDE SEQUENCE [LARGE SCALE GENOMIC DNA]</scope>
    <source>
        <strain evidence="2 3">JC52</strain>
    </source>
</reference>
<dbReference type="AlphaFoldDB" id="A0A559K557"/>
<keyword evidence="3" id="KW-1185">Reference proteome</keyword>
<dbReference type="GO" id="GO:0051301">
    <property type="term" value="P:cell division"/>
    <property type="evidence" value="ECO:0007669"/>
    <property type="project" value="UniProtKB-KW"/>
</dbReference>
<feature type="domain" description="Cyclic-phosphate processing Receiver" evidence="1">
    <location>
        <begin position="1"/>
        <end position="86"/>
    </location>
</feature>
<dbReference type="InterPro" id="IPR046909">
    <property type="entry name" value="cREC_REC"/>
</dbReference>
<dbReference type="OrthoDB" id="2614698at2"/>
<dbReference type="Proteomes" id="UP000317036">
    <property type="component" value="Unassembled WGS sequence"/>
</dbReference>
<dbReference type="Pfam" id="PF20274">
    <property type="entry name" value="cREC_REC"/>
    <property type="match status" value="1"/>
</dbReference>
<name>A0A559K557_9BACL</name>
<keyword evidence="2" id="KW-0131">Cell cycle</keyword>
<accession>A0A559K557</accession>
<gene>
    <name evidence="2" type="ORF">FPZ49_24700</name>
</gene>
<evidence type="ECO:0000313" key="3">
    <source>
        <dbReference type="Proteomes" id="UP000317036"/>
    </source>
</evidence>
<protein>
    <submittedName>
        <fullName evidence="2">Cell division protein FtsJ</fullName>
    </submittedName>
</protein>
<sequence length="105" mass="11806">MNVYLDDIRPCPSGFHLARTAKECIDLIQSGKGKLQTLSLDYNLGLGNPTGYTVAQYIVDNNTYAKQIIIHSANPFGRMKMFKLLHHHKPKHVKLSIRPASLFLA</sequence>
<comment type="caution">
    <text evidence="2">The sequence shown here is derived from an EMBL/GenBank/DDBJ whole genome shotgun (WGS) entry which is preliminary data.</text>
</comment>
<keyword evidence="2" id="KW-0132">Cell division</keyword>
<organism evidence="2 3">
    <name type="scientific">Paenibacillus cremeus</name>
    <dbReference type="NCBI Taxonomy" id="2163881"/>
    <lineage>
        <taxon>Bacteria</taxon>
        <taxon>Bacillati</taxon>
        <taxon>Bacillota</taxon>
        <taxon>Bacilli</taxon>
        <taxon>Bacillales</taxon>
        <taxon>Paenibacillaceae</taxon>
        <taxon>Paenibacillus</taxon>
    </lineage>
</organism>
<proteinExistence type="predicted"/>
<dbReference type="EMBL" id="VNJI01000040">
    <property type="protein sequence ID" value="TVY07237.1"/>
    <property type="molecule type" value="Genomic_DNA"/>
</dbReference>
<dbReference type="RefSeq" id="WP_144852065.1">
    <property type="nucleotide sequence ID" value="NZ_VNJI01000040.1"/>
</dbReference>
<evidence type="ECO:0000259" key="1">
    <source>
        <dbReference type="Pfam" id="PF20274"/>
    </source>
</evidence>
<evidence type="ECO:0000313" key="2">
    <source>
        <dbReference type="EMBL" id="TVY07237.1"/>
    </source>
</evidence>